<gene>
    <name evidence="2" type="ORF">KAM343_28410</name>
</gene>
<reference evidence="2" key="1">
    <citation type="submission" date="2021-07" db="EMBL/GenBank/DDBJ databases">
        <title>Draft genome sequence of carbapenem-resistant Aeromonas spp. in Japan.</title>
        <authorList>
            <person name="Maehana S."/>
            <person name="Suzuki M."/>
            <person name="Kitasato H."/>
        </authorList>
    </citation>
    <scope>NUCLEOTIDE SEQUENCE</scope>
    <source>
        <strain evidence="2">KAM343</strain>
    </source>
</reference>
<evidence type="ECO:0000313" key="3">
    <source>
        <dbReference type="Proteomes" id="UP000886939"/>
    </source>
</evidence>
<sequence length="173" mass="19126">MFAVVGDQRVVFGQHIHLDGDQLALPHAGHRQPRFPFAVVQITLLVVMVMVMVMAVIMGMCVGMAVVMRVAMFMMMVVGVIMVVLMRLIMPLMAYGSPHPVVVVMDIPLMVIVVVNDQGARCALLVVMMVMGVMTIFMVMFMFVMMLMIVLMAGDPRLAASAYATHINLPRCR</sequence>
<accession>A0AAV4YPG8</accession>
<protein>
    <submittedName>
        <fullName evidence="2">Uncharacterized protein</fullName>
    </submittedName>
</protein>
<dbReference type="AlphaFoldDB" id="A0AAV4YPG8"/>
<proteinExistence type="predicted"/>
<keyword evidence="1" id="KW-0812">Transmembrane</keyword>
<name>A0AAV4YPG8_AERCA</name>
<keyword evidence="1" id="KW-1133">Transmembrane helix</keyword>
<keyword evidence="1" id="KW-0472">Membrane</keyword>
<feature type="transmembrane region" description="Helical" evidence="1">
    <location>
        <begin position="35"/>
        <end position="58"/>
    </location>
</feature>
<feature type="transmembrane region" description="Helical" evidence="1">
    <location>
        <begin position="70"/>
        <end position="90"/>
    </location>
</feature>
<organism evidence="2 3">
    <name type="scientific">Aeromonas caviae</name>
    <name type="common">Aeromonas punctata</name>
    <dbReference type="NCBI Taxonomy" id="648"/>
    <lineage>
        <taxon>Bacteria</taxon>
        <taxon>Pseudomonadati</taxon>
        <taxon>Pseudomonadota</taxon>
        <taxon>Gammaproteobacteria</taxon>
        <taxon>Aeromonadales</taxon>
        <taxon>Aeromonadaceae</taxon>
        <taxon>Aeromonas</taxon>
    </lineage>
</organism>
<comment type="caution">
    <text evidence="2">The sequence shown here is derived from an EMBL/GenBank/DDBJ whole genome shotgun (WGS) entry which is preliminary data.</text>
</comment>
<evidence type="ECO:0000256" key="1">
    <source>
        <dbReference type="SAM" id="Phobius"/>
    </source>
</evidence>
<dbReference type="Proteomes" id="UP000886939">
    <property type="component" value="Unassembled WGS sequence"/>
</dbReference>
<dbReference type="EMBL" id="BPNI01000061">
    <property type="protein sequence ID" value="GJA42045.1"/>
    <property type="molecule type" value="Genomic_DNA"/>
</dbReference>
<evidence type="ECO:0000313" key="2">
    <source>
        <dbReference type="EMBL" id="GJA42045.1"/>
    </source>
</evidence>
<feature type="transmembrane region" description="Helical" evidence="1">
    <location>
        <begin position="122"/>
        <end position="153"/>
    </location>
</feature>
<feature type="transmembrane region" description="Helical" evidence="1">
    <location>
        <begin position="96"/>
        <end position="115"/>
    </location>
</feature>